<evidence type="ECO:0008006" key="4">
    <source>
        <dbReference type="Google" id="ProtNLM"/>
    </source>
</evidence>
<keyword evidence="1" id="KW-1133">Transmembrane helix</keyword>
<dbReference type="AlphaFoldDB" id="A0A8S1QS19"/>
<proteinExistence type="predicted"/>
<organism evidence="2 3">
    <name type="scientific">Paramecium primaurelia</name>
    <dbReference type="NCBI Taxonomy" id="5886"/>
    <lineage>
        <taxon>Eukaryota</taxon>
        <taxon>Sar</taxon>
        <taxon>Alveolata</taxon>
        <taxon>Ciliophora</taxon>
        <taxon>Intramacronucleata</taxon>
        <taxon>Oligohymenophorea</taxon>
        <taxon>Peniculida</taxon>
        <taxon>Parameciidae</taxon>
        <taxon>Paramecium</taxon>
    </lineage>
</organism>
<keyword evidence="1" id="KW-0472">Membrane</keyword>
<protein>
    <recommendedName>
        <fullName evidence="4">Transmembrane protein</fullName>
    </recommendedName>
</protein>
<reference evidence="2" key="1">
    <citation type="submission" date="2021-01" db="EMBL/GenBank/DDBJ databases">
        <authorList>
            <consortium name="Genoscope - CEA"/>
            <person name="William W."/>
        </authorList>
    </citation>
    <scope>NUCLEOTIDE SEQUENCE</scope>
</reference>
<feature type="transmembrane region" description="Helical" evidence="1">
    <location>
        <begin position="20"/>
        <end position="38"/>
    </location>
</feature>
<evidence type="ECO:0000256" key="1">
    <source>
        <dbReference type="SAM" id="Phobius"/>
    </source>
</evidence>
<keyword evidence="1" id="KW-0812">Transmembrane</keyword>
<comment type="caution">
    <text evidence="2">The sequence shown here is derived from an EMBL/GenBank/DDBJ whole genome shotgun (WGS) entry which is preliminary data.</text>
</comment>
<accession>A0A8S1QS19</accession>
<gene>
    <name evidence="2" type="ORF">PPRIM_AZ9-3.1.T2070009</name>
</gene>
<dbReference type="EMBL" id="CAJJDM010000216">
    <property type="protein sequence ID" value="CAD8117705.1"/>
    <property type="molecule type" value="Genomic_DNA"/>
</dbReference>
<evidence type="ECO:0000313" key="3">
    <source>
        <dbReference type="Proteomes" id="UP000688137"/>
    </source>
</evidence>
<evidence type="ECO:0000313" key="2">
    <source>
        <dbReference type="EMBL" id="CAD8117705.1"/>
    </source>
</evidence>
<sequence>MKILIILSRFVFGLIFYDTNIFKVSMTILILFLLANLIQQLVKQSFQIPFLKLKKQFQPLKKLICDFHLKISCPNQRVYALRVKWYAVCGRSYQVINYISTTSIDNMTFPHTLSNATNGFISELTRRFLLKSIQQILHSKIQIKLVIKLSQLKIIQLIQDYKVLLGNILVSKSKYNLNQGSFLIFKVLTIIPQITSGSTQHIHLYQ</sequence>
<name>A0A8S1QS19_PARPR</name>
<keyword evidence="3" id="KW-1185">Reference proteome</keyword>
<dbReference type="Proteomes" id="UP000688137">
    <property type="component" value="Unassembled WGS sequence"/>
</dbReference>